<dbReference type="Pfam" id="PF02939">
    <property type="entry name" value="UcrQ"/>
    <property type="match status" value="1"/>
</dbReference>
<dbReference type="EMBL" id="KN838832">
    <property type="protein sequence ID" value="KIJ93652.1"/>
    <property type="molecule type" value="Genomic_DNA"/>
</dbReference>
<keyword evidence="6 11" id="KW-0999">Mitochondrion inner membrane</keyword>
<name>A0A0C9XBN0_9AGAR</name>
<dbReference type="GO" id="GO:0005743">
    <property type="term" value="C:mitochondrial inner membrane"/>
    <property type="evidence" value="ECO:0007669"/>
    <property type="project" value="UniProtKB-SubCell"/>
</dbReference>
<evidence type="ECO:0000256" key="10">
    <source>
        <dbReference type="ARBA" id="ARBA00023136"/>
    </source>
</evidence>
<keyword evidence="9 11" id="KW-0496">Mitochondrion</keyword>
<accession>A0A0C9XBN0</accession>
<evidence type="ECO:0000256" key="3">
    <source>
        <dbReference type="ARBA" id="ARBA00022448"/>
    </source>
</evidence>
<evidence type="ECO:0000256" key="9">
    <source>
        <dbReference type="ARBA" id="ARBA00023128"/>
    </source>
</evidence>
<evidence type="ECO:0000256" key="7">
    <source>
        <dbReference type="ARBA" id="ARBA00022982"/>
    </source>
</evidence>
<dbReference type="Gene3D" id="1.20.5.210">
    <property type="entry name" value="Cytochrome b-c1 complex subunit 8"/>
    <property type="match status" value="1"/>
</dbReference>
<dbReference type="GO" id="GO:0006122">
    <property type="term" value="P:mitochondrial electron transport, ubiquinol to cytochrome c"/>
    <property type="evidence" value="ECO:0007669"/>
    <property type="project" value="UniProtKB-UniRule"/>
</dbReference>
<keyword evidence="7 11" id="KW-0249">Electron transport</keyword>
<dbReference type="InterPro" id="IPR036642">
    <property type="entry name" value="Cyt_bc1_su8_sf"/>
</dbReference>
<sequence>MKPTTARLSDMPGPKVYSLWWGDKSGGVRLKGVTQYTLSPYQVKAAPHWLRHYLFNGYRRLSGELFFFGVPFVLGYSIYAWAKRVDEYQNSKAGHIAAGGHH</sequence>
<evidence type="ECO:0000313" key="13">
    <source>
        <dbReference type="Proteomes" id="UP000054477"/>
    </source>
</evidence>
<keyword evidence="5 11" id="KW-0812">Transmembrane</keyword>
<evidence type="ECO:0000256" key="4">
    <source>
        <dbReference type="ARBA" id="ARBA00022660"/>
    </source>
</evidence>
<evidence type="ECO:0000256" key="11">
    <source>
        <dbReference type="RuleBase" id="RU368118"/>
    </source>
</evidence>
<evidence type="ECO:0000256" key="8">
    <source>
        <dbReference type="ARBA" id="ARBA00022989"/>
    </source>
</evidence>
<reference evidence="13" key="2">
    <citation type="submission" date="2015-01" db="EMBL/GenBank/DDBJ databases">
        <title>Evolutionary Origins and Diversification of the Mycorrhizal Mutualists.</title>
        <authorList>
            <consortium name="DOE Joint Genome Institute"/>
            <consortium name="Mycorrhizal Genomics Consortium"/>
            <person name="Kohler A."/>
            <person name="Kuo A."/>
            <person name="Nagy L.G."/>
            <person name="Floudas D."/>
            <person name="Copeland A."/>
            <person name="Barry K.W."/>
            <person name="Cichocki N."/>
            <person name="Veneault-Fourrey C."/>
            <person name="LaButti K."/>
            <person name="Lindquist E.A."/>
            <person name="Lipzen A."/>
            <person name="Lundell T."/>
            <person name="Morin E."/>
            <person name="Murat C."/>
            <person name="Riley R."/>
            <person name="Ohm R."/>
            <person name="Sun H."/>
            <person name="Tunlid A."/>
            <person name="Henrissat B."/>
            <person name="Grigoriev I.V."/>
            <person name="Hibbett D.S."/>
            <person name="Martin F."/>
        </authorList>
    </citation>
    <scope>NUCLEOTIDE SEQUENCE [LARGE SCALE GENOMIC DNA]</scope>
    <source>
        <strain evidence="13">LaAM-08-1</strain>
    </source>
</reference>
<gene>
    <name evidence="12" type="ORF">K443DRAFT_111742</name>
</gene>
<keyword evidence="13" id="KW-1185">Reference proteome</keyword>
<comment type="subunit">
    <text evidence="11">Component of the ubiquinol-cytochrome c oxidoreductase (cytochrome b-c1 complex, complex III, CIII), a multisubunit enzyme composed of 3 respiratory subunits cytochrome b, cytochrome c1 and Rieske protein, 2 core protein subunits, and additional low-molecular weight protein subunits. The complex exists as an obligatory dimer and forms supercomplexes (SCs) in the inner mitochondrial membrane with cytochrome c oxidase (complex IV, CIV).</text>
</comment>
<keyword evidence="3 11" id="KW-0813">Transport</keyword>
<dbReference type="PANTHER" id="PTHR12119">
    <property type="entry name" value="UBIQUINOL-CYTOCHROME C REDUCTASE COMPLEX UBIQUINONE-BINDING PROTEIN QP-C"/>
    <property type="match status" value="1"/>
</dbReference>
<keyword evidence="10 11" id="KW-0472">Membrane</keyword>
<evidence type="ECO:0000256" key="1">
    <source>
        <dbReference type="ARBA" id="ARBA00004434"/>
    </source>
</evidence>
<protein>
    <recommendedName>
        <fullName evidence="11">Cytochrome b-c1 complex subunit 8</fullName>
    </recommendedName>
    <alternativeName>
        <fullName evidence="11">Complex III subunit 8</fullName>
    </alternativeName>
</protein>
<dbReference type="InterPro" id="IPR004205">
    <property type="entry name" value="Cyt_bc1_su8"/>
</dbReference>
<reference evidence="12 13" key="1">
    <citation type="submission" date="2014-04" db="EMBL/GenBank/DDBJ databases">
        <authorList>
            <consortium name="DOE Joint Genome Institute"/>
            <person name="Kuo A."/>
            <person name="Kohler A."/>
            <person name="Nagy L.G."/>
            <person name="Floudas D."/>
            <person name="Copeland A."/>
            <person name="Barry K.W."/>
            <person name="Cichocki N."/>
            <person name="Veneault-Fourrey C."/>
            <person name="LaButti K."/>
            <person name="Lindquist E.A."/>
            <person name="Lipzen A."/>
            <person name="Lundell T."/>
            <person name="Morin E."/>
            <person name="Murat C."/>
            <person name="Sun H."/>
            <person name="Tunlid A."/>
            <person name="Henrissat B."/>
            <person name="Grigoriev I.V."/>
            <person name="Hibbett D.S."/>
            <person name="Martin F."/>
            <person name="Nordberg H.P."/>
            <person name="Cantor M.N."/>
            <person name="Hua S.X."/>
        </authorList>
    </citation>
    <scope>NUCLEOTIDE SEQUENCE [LARGE SCALE GENOMIC DNA]</scope>
    <source>
        <strain evidence="12 13">LaAM-08-1</strain>
    </source>
</reference>
<dbReference type="STRING" id="1095629.A0A0C9XBN0"/>
<comment type="similarity">
    <text evidence="2 11">Belongs to the UQCRQ/QCR8 family.</text>
</comment>
<dbReference type="HOGENOM" id="CLU_156007_0_0_1"/>
<dbReference type="GO" id="GO:0045275">
    <property type="term" value="C:respiratory chain complex III"/>
    <property type="evidence" value="ECO:0007669"/>
    <property type="project" value="UniProtKB-UniRule"/>
</dbReference>
<organism evidence="12 13">
    <name type="scientific">Laccaria amethystina LaAM-08-1</name>
    <dbReference type="NCBI Taxonomy" id="1095629"/>
    <lineage>
        <taxon>Eukaryota</taxon>
        <taxon>Fungi</taxon>
        <taxon>Dikarya</taxon>
        <taxon>Basidiomycota</taxon>
        <taxon>Agaricomycotina</taxon>
        <taxon>Agaricomycetes</taxon>
        <taxon>Agaricomycetidae</taxon>
        <taxon>Agaricales</taxon>
        <taxon>Agaricineae</taxon>
        <taxon>Hydnangiaceae</taxon>
        <taxon>Laccaria</taxon>
    </lineage>
</organism>
<proteinExistence type="inferred from homology"/>
<comment type="function">
    <text evidence="11">Component of the ubiquinol-cytochrome c oxidoreductase, a multisubunit transmembrane complex that is part of the mitochondrial electron transport chain which drives oxidative phosphorylation. The complex plays an important role in the uptake of multiple carbon sources present in different host niches.</text>
</comment>
<dbReference type="Proteomes" id="UP000054477">
    <property type="component" value="Unassembled WGS sequence"/>
</dbReference>
<dbReference type="AlphaFoldDB" id="A0A0C9XBN0"/>
<comment type="subcellular location">
    <subcellularLocation>
        <location evidence="1 11">Mitochondrion inner membrane</location>
        <topology evidence="1 11">Single-pass membrane protein</topology>
    </subcellularLocation>
</comment>
<dbReference type="SUPFAM" id="SSF81508">
    <property type="entry name" value="Ubiquinone-binding protein QP-C of cytochrome bc1 complex (Ubiquinol-cytochrome c reductase)"/>
    <property type="match status" value="1"/>
</dbReference>
<evidence type="ECO:0000256" key="6">
    <source>
        <dbReference type="ARBA" id="ARBA00022792"/>
    </source>
</evidence>
<feature type="transmembrane region" description="Helical" evidence="11">
    <location>
        <begin position="65"/>
        <end position="82"/>
    </location>
</feature>
<evidence type="ECO:0000313" key="12">
    <source>
        <dbReference type="EMBL" id="KIJ93652.1"/>
    </source>
</evidence>
<evidence type="ECO:0000256" key="5">
    <source>
        <dbReference type="ARBA" id="ARBA00022692"/>
    </source>
</evidence>
<evidence type="ECO:0000256" key="2">
    <source>
        <dbReference type="ARBA" id="ARBA00007668"/>
    </source>
</evidence>
<keyword evidence="4 11" id="KW-0679">Respiratory chain</keyword>
<keyword evidence="8 11" id="KW-1133">Transmembrane helix</keyword>
<dbReference type="PANTHER" id="PTHR12119:SF2">
    <property type="entry name" value="CYTOCHROME B-C1 COMPLEX SUBUNIT 8"/>
    <property type="match status" value="1"/>
</dbReference>
<dbReference type="OrthoDB" id="6683853at2759"/>